<gene>
    <name evidence="5" type="ORF">VOLCADRAFT_120814</name>
</gene>
<evidence type="ECO:0000256" key="1">
    <source>
        <dbReference type="ARBA" id="ARBA00022737"/>
    </source>
</evidence>
<evidence type="ECO:0000313" key="5">
    <source>
        <dbReference type="EMBL" id="EFJ48947.1"/>
    </source>
</evidence>
<sequence>MVNRSRWKGAHDKFPAHVEEAKNSDGNVHRGYFLLEFRIAAELLRVGPMHSPEDYWAPSDWQLLLVVSEYMSALLEFLDWFWPDMGWEHHKQAIVLSKRLLQPRSPNTYPDLQIDPQLRAAWHSFTYCFWHGTRHLPAMPPSGEPAAAHKSAREWLTKLVGEWGFEESGHITSALQSWIQSTRPRLQEAFPNVDWSRWPTVVWPNPECAFRAVEKRGAIKRQQEEDYAVRWPLRVTQGRPKFNHLKLEARDGFVVGIPPVKNPPALSFLAVSDVICAFKQAAQHWPSAQPASSTYLAQQDVVQSFVQNVLRETRGPLAPGIAHEKYKYLGYVACSVLGWNSALAQLTLPVSETAAWGPQPLALAGGTAALMLTQQYRQQHEHQHQHQQHGLGLDGAHNAVAQGLNLGMGSLLLPVSAPLDLGMRVDLGLAAQLAMQPDLLMSPETEAALALRQPQAVTPQPLPQPPRTVTPPLPPPPPQQQPLLAAGASTAARAAATMAHMVQGFGSVPLPSPTAPNAVSVAPLLAGQASAPQGAALQQHRPDSQATRPRPSPFLARTCTASTSSAGAQSAGSVATRAESPTEDAQRQDGQGLCGVRYCEAQQAQQPKPDAQDGCGEVTGRAAEVAGSLDGPAPMSLGGLSSMQDLIDGLPSQADLTWSAILGAVAGEETGAEEGTGAAAGPPGAASELMAALPSLLLPSGLASASHPPPRSQPAQLQPHGCSHQQLSQGLGKQQAQPCDEGLLPPPTLVPGPLLAVQQFDSALPYGASLQPLPLPPTLLQAPDAPVLAHRPSRASSPCQATITTSALPSAVLQSLGLPSLALPSSGLSRPELSAGDSKFTRRSHGEVSTLSPMASCGPNGEVLPCSPATAGAAAGASTADDEAGSGGGTMASGSGTKSCHVGSLQRDRDAQAAVLSTGSRRTRQDVAAAAAAAAADLGLAPAPGSLVERSAKRPNAQKEPVRVSAVTAERVESLGAFLADQHVNLAITIERPGDLLQQQPPQLAGNTARSTTVANATVWAERDAVDKKALGRQLLRLLRAWAEEGNAAGQADDAYLAAAATAEVHRRAEELLERGAPVDATEDAEEAAAVATTAAGAVASADAAPPDSGSGSGACSGTSGYTALHWACLRGDVALAELLIRHGADPDCRDAAGTPARLVNPAFTATVTEVAARCGTRECGPAVVAAASNAHTHSQAPSSEFTSSSVTATAQATAADLAATQQSQLRNRLAELLRSADQVAAQLVLRDPQTAAGEVLRVMRDTDFLYPCIVSGGAASQ</sequence>
<dbReference type="KEGG" id="vcn:VOLCADRAFT_120814"/>
<dbReference type="InParanoid" id="D8TTY5"/>
<dbReference type="AlphaFoldDB" id="D8TTY5"/>
<dbReference type="PANTHER" id="PTHR24126">
    <property type="entry name" value="ANKYRIN REPEAT, PH AND SEC7 DOMAIN CONTAINING PROTEIN SECG-RELATED"/>
    <property type="match status" value="1"/>
</dbReference>
<dbReference type="InterPro" id="IPR002110">
    <property type="entry name" value="Ankyrin_rpt"/>
</dbReference>
<dbReference type="PROSITE" id="PS50088">
    <property type="entry name" value="ANK_REPEAT"/>
    <property type="match status" value="1"/>
</dbReference>
<feature type="region of interest" description="Disordered" evidence="4">
    <location>
        <begin position="530"/>
        <end position="590"/>
    </location>
</feature>
<dbReference type="EMBL" id="GL378337">
    <property type="protein sequence ID" value="EFJ48947.1"/>
    <property type="molecule type" value="Genomic_DNA"/>
</dbReference>
<keyword evidence="6" id="KW-1185">Reference proteome</keyword>
<dbReference type="PANTHER" id="PTHR24126:SF14">
    <property type="entry name" value="ANK_REP_REGION DOMAIN-CONTAINING PROTEIN"/>
    <property type="match status" value="1"/>
</dbReference>
<feature type="compositionally biased region" description="Low complexity" evidence="4">
    <location>
        <begin position="481"/>
        <end position="490"/>
    </location>
</feature>
<dbReference type="OrthoDB" id="544053at2759"/>
<feature type="region of interest" description="Disordered" evidence="4">
    <location>
        <begin position="700"/>
        <end position="745"/>
    </location>
</feature>
<feature type="repeat" description="ANK" evidence="3">
    <location>
        <begin position="1120"/>
        <end position="1152"/>
    </location>
</feature>
<dbReference type="PROSITE" id="PS50297">
    <property type="entry name" value="ANK_REP_REGION"/>
    <property type="match status" value="1"/>
</dbReference>
<evidence type="ECO:0000256" key="4">
    <source>
        <dbReference type="SAM" id="MobiDB-lite"/>
    </source>
</evidence>
<feature type="region of interest" description="Disordered" evidence="4">
    <location>
        <begin position="870"/>
        <end position="905"/>
    </location>
</feature>
<feature type="compositionally biased region" description="Polar residues" evidence="4">
    <location>
        <begin position="723"/>
        <end position="737"/>
    </location>
</feature>
<proteinExistence type="predicted"/>
<keyword evidence="2 3" id="KW-0040">ANK repeat</keyword>
<feature type="region of interest" description="Disordered" evidence="4">
    <location>
        <begin position="457"/>
        <end position="490"/>
    </location>
</feature>
<feature type="compositionally biased region" description="Low complexity" evidence="4">
    <location>
        <begin position="558"/>
        <end position="576"/>
    </location>
</feature>
<dbReference type="GeneID" id="9619014"/>
<name>D8TTY5_VOLCA</name>
<reference evidence="5 6" key="1">
    <citation type="journal article" date="2010" name="Science">
        <title>Genomic analysis of organismal complexity in the multicellular green alga Volvox carteri.</title>
        <authorList>
            <person name="Prochnik S.E."/>
            <person name="Umen J."/>
            <person name="Nedelcu A.M."/>
            <person name="Hallmann A."/>
            <person name="Miller S.M."/>
            <person name="Nishii I."/>
            <person name="Ferris P."/>
            <person name="Kuo A."/>
            <person name="Mitros T."/>
            <person name="Fritz-Laylin L.K."/>
            <person name="Hellsten U."/>
            <person name="Chapman J."/>
            <person name="Simakov O."/>
            <person name="Rensing S.A."/>
            <person name="Terry A."/>
            <person name="Pangilinan J."/>
            <person name="Kapitonov V."/>
            <person name="Jurka J."/>
            <person name="Salamov A."/>
            <person name="Shapiro H."/>
            <person name="Schmutz J."/>
            <person name="Grimwood J."/>
            <person name="Lindquist E."/>
            <person name="Lucas S."/>
            <person name="Grigoriev I.V."/>
            <person name="Schmitt R."/>
            <person name="Kirk D."/>
            <person name="Rokhsar D.S."/>
        </authorList>
    </citation>
    <scope>NUCLEOTIDE SEQUENCE [LARGE SCALE GENOMIC DNA]</scope>
    <source>
        <strain evidence="6">f. Nagariensis / Eve</strain>
    </source>
</reference>
<dbReference type="SUPFAM" id="SSF48403">
    <property type="entry name" value="Ankyrin repeat"/>
    <property type="match status" value="1"/>
</dbReference>
<organism evidence="6">
    <name type="scientific">Volvox carteri f. nagariensis</name>
    <dbReference type="NCBI Taxonomy" id="3068"/>
    <lineage>
        <taxon>Eukaryota</taxon>
        <taxon>Viridiplantae</taxon>
        <taxon>Chlorophyta</taxon>
        <taxon>core chlorophytes</taxon>
        <taxon>Chlorophyceae</taxon>
        <taxon>CS clade</taxon>
        <taxon>Chlamydomonadales</taxon>
        <taxon>Volvocaceae</taxon>
        <taxon>Volvox</taxon>
    </lineage>
</organism>
<dbReference type="Proteomes" id="UP000001058">
    <property type="component" value="Unassembled WGS sequence"/>
</dbReference>
<accession>D8TTY5</accession>
<feature type="compositionally biased region" description="Low complexity" evidence="4">
    <location>
        <begin position="870"/>
        <end position="879"/>
    </location>
</feature>
<dbReference type="InterPro" id="IPR036770">
    <property type="entry name" value="Ankyrin_rpt-contain_sf"/>
</dbReference>
<dbReference type="RefSeq" id="XP_002949844.1">
    <property type="nucleotide sequence ID" value="XM_002949798.1"/>
</dbReference>
<evidence type="ECO:0000313" key="6">
    <source>
        <dbReference type="Proteomes" id="UP000001058"/>
    </source>
</evidence>
<evidence type="ECO:0000256" key="3">
    <source>
        <dbReference type="PROSITE-ProRule" id="PRU00023"/>
    </source>
</evidence>
<protein>
    <submittedName>
        <fullName evidence="5">Uncharacterized protein</fullName>
    </submittedName>
</protein>
<dbReference type="Gene3D" id="1.25.40.20">
    <property type="entry name" value="Ankyrin repeat-containing domain"/>
    <property type="match status" value="1"/>
</dbReference>
<dbReference type="Pfam" id="PF00023">
    <property type="entry name" value="Ank"/>
    <property type="match status" value="1"/>
</dbReference>
<feature type="region of interest" description="Disordered" evidence="4">
    <location>
        <begin position="823"/>
        <end position="856"/>
    </location>
</feature>
<keyword evidence="1" id="KW-0677">Repeat</keyword>
<evidence type="ECO:0000256" key="2">
    <source>
        <dbReference type="ARBA" id="ARBA00023043"/>
    </source>
</evidence>
<feature type="compositionally biased region" description="Pro residues" evidence="4">
    <location>
        <begin position="460"/>
        <end position="480"/>
    </location>
</feature>
<dbReference type="SMART" id="SM00248">
    <property type="entry name" value="ANK"/>
    <property type="match status" value="1"/>
</dbReference>